<reference evidence="4" key="4">
    <citation type="journal article" date="2022" name="Microb. Genom.">
        <title>A global pangenome for the wheat fungal pathogen Pyrenophora tritici-repentis and prediction of effector protein structural homology.</title>
        <authorList>
            <person name="Moolhuijzen P.M."/>
            <person name="See P.T."/>
            <person name="Shi G."/>
            <person name="Powell H.R."/>
            <person name="Cockram J."/>
            <person name="Jorgensen L.N."/>
            <person name="Benslimane H."/>
            <person name="Strelkov S.E."/>
            <person name="Turner J."/>
            <person name="Liu Z."/>
            <person name="Moffat C.S."/>
        </authorList>
    </citation>
    <scope>NUCLEOTIDE SEQUENCE [LARGE SCALE GENOMIC DNA]</scope>
</reference>
<dbReference type="Proteomes" id="UP000249757">
    <property type="component" value="Unassembled WGS sequence"/>
</dbReference>
<organism evidence="1 3">
    <name type="scientific">Pyrenophora tritici-repentis</name>
    <dbReference type="NCBI Taxonomy" id="45151"/>
    <lineage>
        <taxon>Eukaryota</taxon>
        <taxon>Fungi</taxon>
        <taxon>Dikarya</taxon>
        <taxon>Ascomycota</taxon>
        <taxon>Pezizomycotina</taxon>
        <taxon>Dothideomycetes</taxon>
        <taxon>Pleosporomycetidae</taxon>
        <taxon>Pleosporales</taxon>
        <taxon>Pleosporineae</taxon>
        <taxon>Pleosporaceae</taxon>
        <taxon>Pyrenophora</taxon>
    </lineage>
</organism>
<dbReference type="EMBL" id="NQIK02000002">
    <property type="protein sequence ID" value="KAF7575350.1"/>
    <property type="molecule type" value="Genomic_DNA"/>
</dbReference>
<reference evidence="2" key="2">
    <citation type="submission" date="2021-05" db="EMBL/GenBank/DDBJ databases">
        <authorList>
            <person name="Moolhuijzen P.M."/>
            <person name="Moffat C.S."/>
        </authorList>
    </citation>
    <scope>NUCLEOTIDE SEQUENCE</scope>
    <source>
        <strain evidence="2">86-124</strain>
    </source>
</reference>
<name>A0A317ANG7_9PLEO</name>
<accession>A0A317ANG7</accession>
<protein>
    <submittedName>
        <fullName evidence="1">Uncharacterized protein</fullName>
    </submittedName>
</protein>
<evidence type="ECO:0000313" key="1">
    <source>
        <dbReference type="EMBL" id="KAF7575350.1"/>
    </source>
</evidence>
<sequence>MHSDAAGYREWSEYAITDKDFKYPISARRLCINANTYTEDHGTLGEDIVPARKIADRNYSQRDALYRIEAAQTREMMEWLAFLMKKKLQSVHNGKNVKTMYFGVERVGRVDFSIDGNVIETVDVSEYANREDGEATGMLSQASGRRMRLWKTRRSWVCSSATFGKS</sequence>
<proteinExistence type="predicted"/>
<dbReference type="EMBL" id="NRDI02000007">
    <property type="protein sequence ID" value="KAI1514908.1"/>
    <property type="molecule type" value="Genomic_DNA"/>
</dbReference>
<evidence type="ECO:0000313" key="4">
    <source>
        <dbReference type="Proteomes" id="UP000249757"/>
    </source>
</evidence>
<dbReference type="Proteomes" id="UP000245464">
    <property type="component" value="Chromosome 2"/>
</dbReference>
<dbReference type="AlphaFoldDB" id="A0A317ANG7"/>
<evidence type="ECO:0000313" key="3">
    <source>
        <dbReference type="Proteomes" id="UP000245464"/>
    </source>
</evidence>
<comment type="caution">
    <text evidence="1">The sequence shown here is derived from an EMBL/GenBank/DDBJ whole genome shotgun (WGS) entry which is preliminary data.</text>
</comment>
<reference evidence="2" key="3">
    <citation type="journal article" date="2022" name="bioRxiv">
        <title>A global pangenome for the wheat fungal pathogen Pyrenophora tritici-repentis and prediction of effector protein structural homology.</title>
        <authorList>
            <person name="Moolhuijzen P."/>
            <person name="See P.T."/>
            <person name="Shi G."/>
            <person name="Powell H.R."/>
            <person name="Cockram J."/>
            <person name="Jorgensen L.N."/>
            <person name="Benslimane H."/>
            <person name="Strelkov S.E."/>
            <person name="Turner J."/>
            <person name="Liu Z."/>
            <person name="Moffat C.S."/>
        </authorList>
    </citation>
    <scope>NUCLEOTIDE SEQUENCE</scope>
    <source>
        <strain evidence="2">86-124</strain>
    </source>
</reference>
<keyword evidence="4" id="KW-1185">Reference proteome</keyword>
<reference evidence="1 3" key="1">
    <citation type="journal article" date="2018" name="BMC Genomics">
        <title>Comparative genomics of the wheat fungal pathogen Pyrenophora tritici-repentis reveals chromosomal variations and genome plasticity.</title>
        <authorList>
            <person name="Moolhuijzen P."/>
            <person name="See P.T."/>
            <person name="Hane J.K."/>
            <person name="Shi G."/>
            <person name="Liu Z."/>
            <person name="Oliver R.P."/>
            <person name="Moffat C.S."/>
        </authorList>
    </citation>
    <scope>NUCLEOTIDE SEQUENCE [LARGE SCALE GENOMIC DNA]</scope>
    <source>
        <strain evidence="1">M4</strain>
    </source>
</reference>
<gene>
    <name evidence="2" type="ORF">Ptr86124_006231</name>
    <name evidence="1" type="ORF">PtrM4_069740</name>
</gene>
<evidence type="ECO:0000313" key="2">
    <source>
        <dbReference type="EMBL" id="KAI1514908.1"/>
    </source>
</evidence>